<name>A0A3N4IMF4_ASCIM</name>
<dbReference type="AlphaFoldDB" id="A0A3N4IMF4"/>
<evidence type="ECO:0000313" key="2">
    <source>
        <dbReference type="Proteomes" id="UP000275078"/>
    </source>
</evidence>
<organism evidence="1 2">
    <name type="scientific">Ascobolus immersus RN42</name>
    <dbReference type="NCBI Taxonomy" id="1160509"/>
    <lineage>
        <taxon>Eukaryota</taxon>
        <taxon>Fungi</taxon>
        <taxon>Dikarya</taxon>
        <taxon>Ascomycota</taxon>
        <taxon>Pezizomycotina</taxon>
        <taxon>Pezizomycetes</taxon>
        <taxon>Pezizales</taxon>
        <taxon>Ascobolaceae</taxon>
        <taxon>Ascobolus</taxon>
    </lineage>
</organism>
<accession>A0A3N4IMF4</accession>
<gene>
    <name evidence="1" type="ORF">BJ508DRAFT_322043</name>
</gene>
<proteinExistence type="predicted"/>
<sequence length="54" mass="5832">MLPEPPPALPPSLVRIRSRRTLPGTPPALPPLLLKSIARAPYCVTPLPRTTPTL</sequence>
<keyword evidence="2" id="KW-1185">Reference proteome</keyword>
<evidence type="ECO:0000313" key="1">
    <source>
        <dbReference type="EMBL" id="RPA85888.1"/>
    </source>
</evidence>
<dbReference type="Proteomes" id="UP000275078">
    <property type="component" value="Unassembled WGS sequence"/>
</dbReference>
<reference evidence="1 2" key="1">
    <citation type="journal article" date="2018" name="Nat. Ecol. Evol.">
        <title>Pezizomycetes genomes reveal the molecular basis of ectomycorrhizal truffle lifestyle.</title>
        <authorList>
            <person name="Murat C."/>
            <person name="Payen T."/>
            <person name="Noel B."/>
            <person name="Kuo A."/>
            <person name="Morin E."/>
            <person name="Chen J."/>
            <person name="Kohler A."/>
            <person name="Krizsan K."/>
            <person name="Balestrini R."/>
            <person name="Da Silva C."/>
            <person name="Montanini B."/>
            <person name="Hainaut M."/>
            <person name="Levati E."/>
            <person name="Barry K.W."/>
            <person name="Belfiori B."/>
            <person name="Cichocki N."/>
            <person name="Clum A."/>
            <person name="Dockter R.B."/>
            <person name="Fauchery L."/>
            <person name="Guy J."/>
            <person name="Iotti M."/>
            <person name="Le Tacon F."/>
            <person name="Lindquist E.A."/>
            <person name="Lipzen A."/>
            <person name="Malagnac F."/>
            <person name="Mello A."/>
            <person name="Molinier V."/>
            <person name="Miyauchi S."/>
            <person name="Poulain J."/>
            <person name="Riccioni C."/>
            <person name="Rubini A."/>
            <person name="Sitrit Y."/>
            <person name="Splivallo R."/>
            <person name="Traeger S."/>
            <person name="Wang M."/>
            <person name="Zifcakova L."/>
            <person name="Wipf D."/>
            <person name="Zambonelli A."/>
            <person name="Paolocci F."/>
            <person name="Nowrousian M."/>
            <person name="Ottonello S."/>
            <person name="Baldrian P."/>
            <person name="Spatafora J.W."/>
            <person name="Henrissat B."/>
            <person name="Nagy L.G."/>
            <person name="Aury J.M."/>
            <person name="Wincker P."/>
            <person name="Grigoriev I.V."/>
            <person name="Bonfante P."/>
            <person name="Martin F.M."/>
        </authorList>
    </citation>
    <scope>NUCLEOTIDE SEQUENCE [LARGE SCALE GENOMIC DNA]</scope>
    <source>
        <strain evidence="1 2">RN42</strain>
    </source>
</reference>
<dbReference type="EMBL" id="ML119651">
    <property type="protein sequence ID" value="RPA85888.1"/>
    <property type="molecule type" value="Genomic_DNA"/>
</dbReference>
<protein>
    <submittedName>
        <fullName evidence="1">Uncharacterized protein</fullName>
    </submittedName>
</protein>